<protein>
    <submittedName>
        <fullName evidence="1">Uncharacterized protein</fullName>
    </submittedName>
</protein>
<evidence type="ECO:0000313" key="1">
    <source>
        <dbReference type="EMBL" id="KAJ7642817.1"/>
    </source>
</evidence>
<accession>A0AAD7C995</accession>
<reference evidence="1" key="1">
    <citation type="submission" date="2023-03" db="EMBL/GenBank/DDBJ databases">
        <title>Massive genome expansion in bonnet fungi (Mycena s.s.) driven by repeated elements and novel gene families across ecological guilds.</title>
        <authorList>
            <consortium name="Lawrence Berkeley National Laboratory"/>
            <person name="Harder C.B."/>
            <person name="Miyauchi S."/>
            <person name="Viragh M."/>
            <person name="Kuo A."/>
            <person name="Thoen E."/>
            <person name="Andreopoulos B."/>
            <person name="Lu D."/>
            <person name="Skrede I."/>
            <person name="Drula E."/>
            <person name="Henrissat B."/>
            <person name="Morin E."/>
            <person name="Kohler A."/>
            <person name="Barry K."/>
            <person name="LaButti K."/>
            <person name="Morin E."/>
            <person name="Salamov A."/>
            <person name="Lipzen A."/>
            <person name="Mereny Z."/>
            <person name="Hegedus B."/>
            <person name="Baldrian P."/>
            <person name="Stursova M."/>
            <person name="Weitz H."/>
            <person name="Taylor A."/>
            <person name="Grigoriev I.V."/>
            <person name="Nagy L.G."/>
            <person name="Martin F."/>
            <person name="Kauserud H."/>
        </authorList>
    </citation>
    <scope>NUCLEOTIDE SEQUENCE</scope>
    <source>
        <strain evidence="1">CBHHK067</strain>
    </source>
</reference>
<gene>
    <name evidence="1" type="ORF">B0H17DRAFT_1148759</name>
</gene>
<dbReference type="Proteomes" id="UP001221757">
    <property type="component" value="Unassembled WGS sequence"/>
</dbReference>
<keyword evidence="2" id="KW-1185">Reference proteome</keyword>
<sequence length="163" mass="18436">MFRIAIQLAGLFSLSWIFVAAQFFGPYISQASRGWAYSSRVAGLHWVIISELSRRIISDTPVVSLYRCKEMLKALHIVFEIGLSRNELWNSQIKLAMGGKLILELDLRVLLQSGYVGDNFDVCCMCCKCVALIHERLSFLVLGLCLLRVMFASRRGLLLYDPA</sequence>
<dbReference type="AlphaFoldDB" id="A0AAD7C995"/>
<proteinExistence type="predicted"/>
<name>A0AAD7C995_MYCRO</name>
<comment type="caution">
    <text evidence="1">The sequence shown here is derived from an EMBL/GenBank/DDBJ whole genome shotgun (WGS) entry which is preliminary data.</text>
</comment>
<evidence type="ECO:0000313" key="2">
    <source>
        <dbReference type="Proteomes" id="UP001221757"/>
    </source>
</evidence>
<organism evidence="1 2">
    <name type="scientific">Mycena rosella</name>
    <name type="common">Pink bonnet</name>
    <name type="synonym">Agaricus rosellus</name>
    <dbReference type="NCBI Taxonomy" id="1033263"/>
    <lineage>
        <taxon>Eukaryota</taxon>
        <taxon>Fungi</taxon>
        <taxon>Dikarya</taxon>
        <taxon>Basidiomycota</taxon>
        <taxon>Agaricomycotina</taxon>
        <taxon>Agaricomycetes</taxon>
        <taxon>Agaricomycetidae</taxon>
        <taxon>Agaricales</taxon>
        <taxon>Marasmiineae</taxon>
        <taxon>Mycenaceae</taxon>
        <taxon>Mycena</taxon>
    </lineage>
</organism>
<dbReference type="EMBL" id="JARKIE010000415">
    <property type="protein sequence ID" value="KAJ7642817.1"/>
    <property type="molecule type" value="Genomic_DNA"/>
</dbReference>